<evidence type="ECO:0000313" key="13">
    <source>
        <dbReference type="Proteomes" id="UP000801492"/>
    </source>
</evidence>
<keyword evidence="7" id="KW-0539">Nucleus</keyword>
<feature type="region of interest" description="Disordered" evidence="10">
    <location>
        <begin position="2792"/>
        <end position="2824"/>
    </location>
</feature>
<feature type="compositionally biased region" description="Basic and acidic residues" evidence="10">
    <location>
        <begin position="255"/>
        <end position="264"/>
    </location>
</feature>
<feature type="compositionally biased region" description="Basic residues" evidence="10">
    <location>
        <begin position="2916"/>
        <end position="2926"/>
    </location>
</feature>
<accession>A0A8K0CAV3</accession>
<feature type="compositionally biased region" description="Basic and acidic residues" evidence="10">
    <location>
        <begin position="904"/>
        <end position="921"/>
    </location>
</feature>
<feature type="compositionally biased region" description="Basic residues" evidence="10">
    <location>
        <begin position="230"/>
        <end position="241"/>
    </location>
</feature>
<feature type="compositionally biased region" description="Basic and acidic residues" evidence="10">
    <location>
        <begin position="1284"/>
        <end position="1304"/>
    </location>
</feature>
<keyword evidence="3 8" id="KW-0812">Transmembrane</keyword>
<feature type="compositionally biased region" description="Low complexity" evidence="10">
    <location>
        <begin position="731"/>
        <end position="743"/>
    </location>
</feature>
<name>A0A8K0CAV3_IGNLU</name>
<feature type="compositionally biased region" description="Basic and acidic residues" evidence="10">
    <location>
        <begin position="272"/>
        <end position="309"/>
    </location>
</feature>
<feature type="coiled-coil region" evidence="9">
    <location>
        <begin position="1537"/>
        <end position="1564"/>
    </location>
</feature>
<evidence type="ECO:0000256" key="9">
    <source>
        <dbReference type="SAM" id="Coils"/>
    </source>
</evidence>
<evidence type="ECO:0000256" key="2">
    <source>
        <dbReference type="ARBA" id="ARBA00008619"/>
    </source>
</evidence>
<feature type="region of interest" description="Disordered" evidence="10">
    <location>
        <begin position="1198"/>
        <end position="1248"/>
    </location>
</feature>
<dbReference type="SMART" id="SM01249">
    <property type="entry name" value="KASH"/>
    <property type="match status" value="1"/>
</dbReference>
<feature type="region of interest" description="Disordered" evidence="10">
    <location>
        <begin position="614"/>
        <end position="762"/>
    </location>
</feature>
<feature type="region of interest" description="Disordered" evidence="10">
    <location>
        <begin position="2113"/>
        <end position="2162"/>
    </location>
</feature>
<feature type="region of interest" description="Disordered" evidence="10">
    <location>
        <begin position="1"/>
        <end position="67"/>
    </location>
</feature>
<comment type="caution">
    <text evidence="12">The sequence shown here is derived from an EMBL/GenBank/DDBJ whole genome shotgun (WGS) entry which is preliminary data.</text>
</comment>
<keyword evidence="5" id="KW-1133">Transmembrane helix</keyword>
<feature type="compositionally biased region" description="Basic and acidic residues" evidence="10">
    <location>
        <begin position="3706"/>
        <end position="3716"/>
    </location>
</feature>
<feature type="region of interest" description="Disordered" evidence="10">
    <location>
        <begin position="980"/>
        <end position="1095"/>
    </location>
</feature>
<feature type="region of interest" description="Disordered" evidence="10">
    <location>
        <begin position="1284"/>
        <end position="1322"/>
    </location>
</feature>
<feature type="compositionally biased region" description="Basic and acidic residues" evidence="10">
    <location>
        <begin position="3574"/>
        <end position="3595"/>
    </location>
</feature>
<feature type="region of interest" description="Disordered" evidence="10">
    <location>
        <begin position="2896"/>
        <end position="3133"/>
    </location>
</feature>
<feature type="compositionally biased region" description="Basic residues" evidence="10">
    <location>
        <begin position="838"/>
        <end position="848"/>
    </location>
</feature>
<feature type="compositionally biased region" description="Basic residues" evidence="10">
    <location>
        <begin position="3017"/>
        <end position="3029"/>
    </location>
</feature>
<feature type="compositionally biased region" description="Basic residues" evidence="10">
    <location>
        <begin position="43"/>
        <end position="52"/>
    </location>
</feature>
<gene>
    <name evidence="12" type="ORF">ILUMI_22322</name>
</gene>
<keyword evidence="6 8" id="KW-0472">Membrane</keyword>
<feature type="compositionally biased region" description="Basic and acidic residues" evidence="10">
    <location>
        <begin position="1031"/>
        <end position="1062"/>
    </location>
</feature>
<evidence type="ECO:0000256" key="10">
    <source>
        <dbReference type="SAM" id="MobiDB-lite"/>
    </source>
</evidence>
<feature type="region of interest" description="Disordered" evidence="10">
    <location>
        <begin position="93"/>
        <end position="180"/>
    </location>
</feature>
<dbReference type="PROSITE" id="PS51049">
    <property type="entry name" value="KASH"/>
    <property type="match status" value="1"/>
</dbReference>
<dbReference type="GO" id="GO:0005737">
    <property type="term" value="C:cytoplasm"/>
    <property type="evidence" value="ECO:0007669"/>
    <property type="project" value="TreeGrafter"/>
</dbReference>
<evidence type="ECO:0000256" key="3">
    <source>
        <dbReference type="ARBA" id="ARBA00022692"/>
    </source>
</evidence>
<dbReference type="GO" id="GO:0051015">
    <property type="term" value="F:actin filament binding"/>
    <property type="evidence" value="ECO:0007669"/>
    <property type="project" value="TreeGrafter"/>
</dbReference>
<keyword evidence="9" id="KW-0175">Coiled coil</keyword>
<proteinExistence type="inferred from homology"/>
<organism evidence="12 13">
    <name type="scientific">Ignelater luminosus</name>
    <name type="common">Cucubano</name>
    <name type="synonym">Pyrophorus luminosus</name>
    <dbReference type="NCBI Taxonomy" id="2038154"/>
    <lineage>
        <taxon>Eukaryota</taxon>
        <taxon>Metazoa</taxon>
        <taxon>Ecdysozoa</taxon>
        <taxon>Arthropoda</taxon>
        <taxon>Hexapoda</taxon>
        <taxon>Insecta</taxon>
        <taxon>Pterygota</taxon>
        <taxon>Neoptera</taxon>
        <taxon>Endopterygota</taxon>
        <taxon>Coleoptera</taxon>
        <taxon>Polyphaga</taxon>
        <taxon>Elateriformia</taxon>
        <taxon>Elateroidea</taxon>
        <taxon>Elateridae</taxon>
        <taxon>Agrypninae</taxon>
        <taxon>Pyrophorini</taxon>
        <taxon>Ignelater</taxon>
    </lineage>
</organism>
<dbReference type="GO" id="GO:0005640">
    <property type="term" value="C:nuclear outer membrane"/>
    <property type="evidence" value="ECO:0007669"/>
    <property type="project" value="TreeGrafter"/>
</dbReference>
<dbReference type="GO" id="GO:0007097">
    <property type="term" value="P:nuclear migration"/>
    <property type="evidence" value="ECO:0007669"/>
    <property type="project" value="TreeGrafter"/>
</dbReference>
<feature type="compositionally biased region" description="Low complexity" evidence="10">
    <location>
        <begin position="3510"/>
        <end position="3523"/>
    </location>
</feature>
<feature type="topological domain" description="Cytoplasmic" evidence="8">
    <location>
        <begin position="1"/>
        <end position="6187"/>
    </location>
</feature>
<dbReference type="SMART" id="SM00150">
    <property type="entry name" value="SPEC"/>
    <property type="match status" value="9"/>
</dbReference>
<dbReference type="InterPro" id="IPR012315">
    <property type="entry name" value="KASH"/>
</dbReference>
<feature type="region of interest" description="Disordered" evidence="10">
    <location>
        <begin position="366"/>
        <end position="441"/>
    </location>
</feature>
<sequence>MAVEHIQEEIEVPLEAPPQSQELQPSKDETLPSLDVEEPFSPKKPKKHKPKKAKGESQEPVIGIQETQINLETKENIETVTIELAAEQPVITIPEEQKTDIPVEHIREEVEVPLETEQPQNQELQSSKDETLPSLNVDEPLSPKKAKKHKPKKQKGEPQETEVKLETADTSVPPAEHKIDIPIEVNLPELKKDEITAFLEAEKQQSSVPQKTEYLDEKPQLTETEPVSPKKSKKHKPKKHKDLPSIEQDQFTTELKVEDQKEITESSQEVVSSEKQEIKTDEGVKEAVEKLDLHIEIEEGQKSKPHDETLLSPTSPKKGKKPKSKKRPQLILEPQQDETDVMMKVEETVQDEDKSKVLLQEEVIIKEEMLPKTEIAPTPEGDKAPETPDLSVKIESLQSEVTQKEPLSPKKSKKSKTKKSKVEPKDEAATEETAKDEVEKSVTDTISIVEETSTVESKKESVISFLEAEKQQTDTLQDITLSQEPSIEEELISSIKDKQEEPKEIPSEMLVEAKPSEEITEREMPSEEQPATTIIDKLVVQEQIVSELGTQPPTETQQIITETINTEIQADKIDTLKGDLQEQFLQKETLQLEDKQEPLPVSSKEDAVTKFLEIERQTQIPEVQSIEEPRKDEEIVVSPKKSKKGKSKKPKDVSELVCEVKEETVLETEKPEVPSEPTSPAKKGKKSKPKKSETHTETTAIKSLDEEKVSEVPKDEETNIIKVEERDQPPQEDVTVETPTTPTLRSWASVVSSPKKVGTSAEEQIPIQTPLVESIIQSDVQIPTVEPEHQEITQTLIEPVETTIQLDLKTDEVPQETQLDVSIKTDSEPEAHEETPTHKKSKKKRKGKPKETVHEKGSGILGIFSSVKHAISGSKQKDEEEVASLTPPSTPVGAGKKKDKRKVKKEEKDKKIPEEQDKTEPAVDVILQPAETLSEISTNTAVLDVPPLSPVKADIDSFLDNERVASSRDQERIKKVETVPVASEELPEKRSSFFGNLISKVTGTKSDESKKKKKEQKKLPPSYDTANIKSEPVEKESEQETKEKKQTVIEETVTKEQKESSKSKKHKKHKKHQRTSSESQSDVEGEEKQERRRSGVFETIFSKVSDVLRKKSESPEKLVRKEPSPDVIDKLDREVACAIPPEYVPQSLEELPTKEEIFICCLKQDGPFWLNKFLYDEAEENWQIYLAKANKQVPIENGKVTSHDHSHDKDGDSDSSSGRGSPKPPQPDSYKTQTSFNTQYTSADLPGGIGRWEDESTYLALEPTQSVETSTQSFYDDLKIKDKSDKWEEKQPPEDLTKVEDKFVKPQTSQPSSSRSQSHKQTNGVIDHLHAAQRLSESIAEDIISDLDDIIHFETHSTSPSTTTLGPSVQPSTCAAVQETIPHHDDSDDDLNITFKKIIGEGIQQLGKDLQATEITAQDLPVEDCHSILLALSTVTSDLKKHAAEAIRLENLVLQLPSDNDAQTLATHLAGIRTRIATLLSQAENGTVAIEAAQKAQIKRQEQLTQYQQLLLEIELWLQTTKQTLTKEVQNDSVSEIQNEIINYSKLEDEISEKEKKLSELSAVCEDFKKYPDLKQLAETLLERLRTITLVFFEHKTLVRSKIDILRVNLVEIQRRQATPDLSQDNTLDSSSMPVEEIPVHADTKKLTSEFILFEREPTAVSIETQTGQSLTTSPPPQFETKDVSITCKPPVDVQIQTQTPIPEEIPEEKEVIRISKIVSGDQETIQIATKPVVTATQTSEAGGDLLVEADYRTTEMAEQAGFKTTELNILHAKTDKPFETVMVEPDETTTEVLVDADGTKRIIVKKLQRTVVSRQQTLQQQHLTAVSTLTEGDVPISQSFSQVTLQGQQSSTTIARGDGRREIMTTQNYGGKVVSGVPGGEIDVQEFQSQPETHYTVVPGAQPTEVEVQGIRLHEGDVTFVDSQNSLVPMDARLVQQGEEIHTSSSTVRAVVQQVTRKIIRKTRRIIRRIVIVDGKEQITEEVVEEPEEVEVTEEGIPRVSINVTRTQDGTVVQEQQFGEAPSFVQTQPEVTVTKTVTSVILGPDGKPLEPLPENVTVLQQPDQRYVVEQVVAHETSPAPIITEPIEILSEKKPSIETTSVSSIVSEFIEKEKSAPSSFDDSSRKVEKAPSSELAPPKLPSTTEIDKKTPQDESDIKERTSAKTDFAVEVKTTTSPIEQVVYVEETSISPQRLPEPTILTTEIRESSISTSQDAVIDVPSPKSKERIVISSMEIKDVATSPPSITTEPEKEEEKQEQTISSTEFKDIATSPPSVSKESDKPASLQQEQIVVITSETKDIATSPPSVFAETTKEPLEQTVIITSIESKDVATSPLSTFTVSEKEPKIIKQTIEFKEITVTPQAKVVDIAVSPTVPAPEISEVQEARTIVTEVKDVTTSPIDTHTEPDNVAEAVVSLTIIKQVKEPVISTTEVKEDVTTISPLQIVEITKTVEDVPTKEATTSPLEKLDEITASPVQAVAEPIKPKEAATSPLETFISREWVVIETPEIKDQTKEVATSPLEAFLDAERKIATSPRPETQKLDTSIIPTETKEVATSPPETITKPETVAEAVVSLTLIQEVKEPTVSIQDETIVKIEPLQPVEEVVSAAIEDIKPAEIETKDVSTSVSTSVKETTPVEQVTVIETQEIAPIPAEESEKLEFSEKKPLVTTVIQEFIISEQLHEPHIKTPTPIEEKIVEEIKPSVEISDSKSPKDEEQPITATPLVESLTEPEAKEEVEETVLVTQQQIESKPSIADINAQFIIQEQYELQPHFVPDRPGQPEISLKLTESKVFTEEPKQQPEPAPVEEPQEPQRETIGKVQPTEPTHAVEFLLSVEERQPELVCSTPRVTVTMKIEDQSQGLPSEILQKDIKATLPTIKKHTKEVTIKTVGVSPIVPKTESIHEEISTASEIDYGGRRSKKKKKHKDSSKTATPEEEEKEATRPPTECSVETSLAESTEIVIPEDSHGSPETPIPTEEVFEVFTPEEDLSEEIGETGYEPDDKTTVDESLIEDEGHDKKKKRKKRRRQKVKVKESEESNIPKSAYESTPIGESVKFSDEEPTPPRASPEETKKDKKRKRGKEKKVEPEVETEIVPKEEPKIEEPKIEEPKIEEAHSEEIVSPNDSYKSIQTPSEVGSVKIVEESIPSRPPSESLESITSKIVTTVPVIEAVITQEEIVQTSPEVSEITEDTKPEPVIIHPTEQVSIQTSPEIPIETAEISLQTSEEEVVEKMVEAKPETIESSSQVEISLAEIVTQTSTPEKAESPEKPEVITVESSMQTMTPEKVEVVEETVQTVTPEVEEIPRSESAMQTTIITSQEEFVQTITPDLPEVQIKETSEFAVQICPADISTPPDESVQTSPVPSTPVLDVVTQTSTPEQIEILEPETKIITETTETTSQTQPVIIKEIGEFTPTPPTSLDEPYEVHVQALITLPSDDTDTTEKSISEKPISAAEETPVEFVIRHDEQRESQPKITVEVKPTESASSAHVITREVIQKTEIPQTASPTEIAPESPSESFSELSFSEPEDIDVKVTVDGEPVDKSSVVTTFLDAERRESEERPHRRHRRRHKKKDKKDHEEEHPIEKDLFAQFKRQDDSELLDPNMLYSDAVKKGSRSSSPVPEDYQPEAIVVSKVITDIDKEQIAKLAESTQKAKDETTEPDATVVQISLTIPPDLTKTPEESPSTSESPRSEISSPPRAEKRKLKRKLEPSEPEREIIQPITTIEVQPSEVLITELTIDTGDVSPPSQILKDKKPLKPKTKGKYKTSVTIEEVLSPTEVVDTPLTPSADEPLSPPDLSSMPTVWEKPPLIAQTPTSQAFIDAEKQATASQTEKRIPIQDQEVGIKWSKAPTIERIKNLQNARTTTHLSEVLFLATLQEVVTDESVEQRNFVVQQNLETLRTAIHNNDAVVIQQTIITTVETITTWLQTIEYRIYMHRQQTSDGPSKERLDEFGNLKEEISNIEQNVQKLQSALADTRDIYNEDERDRMRNYIESLQSQLKLIEEVTEQNEQIAADDLARWQEFINGLDEISKLVNDVKNQFNLLIESDASPQTKLNELEKLENANRCHMLKAVQLMTAARGLIRDFPNREIPLEVYTVHDVTKQIDHHISIQREKALHLLALADEYVQTLKEFAQIIEIADALVDSPISVKDLEHLEEEVQNHRKFFINLSHCRAILESLEENLDSETRALHTELHQNLYQRASVILDKAAGRLQQMSLAASRWTVLEQGMKDENRWLEVARGRVPDLSNVTSADFDQYINLYQSLSLDIAHHHAKLSHLNSNALKLQELVHCSGLELTYTQPLEIILELQEDVNSKLRRLVVFRDSWTTYNLLIDKLEYWLKIAEQELDSIETLPHSRIPAPGYMRQFWELKAQHEVHNNTRLDAANTLEKSMQIIPVADEMLQRKFHSELQDHWKTVSNHINDIQNAITENISAPDVPVNEKLVLLEQELEELKSAIESLHGVIKNEDELSLYIERLQIMASRVEAIQNELGRLGLLSATESEKVGSLLAHSKCIELQIAEELEGGNVLRERLQAIQRGLARVRRNHAKAEQTLNQCETCEKLGSDAVEKAVNDCCEVGEELVTLWQDLMGLRQLLHTLPMRLRVTVSPIKVERDISQLQDDHTALEKRCGQLLALLRSRLALWQRFERQLEMVQQSVQEADFMMELLTVQGQVDYDRLLKATERLEGLSGDLVSRETLLTELKAAAEPLANSCTAEVSARVEAAVSEAVAAWEETCTNLRDLCTRYHNAADLWKQYRDASDLVREWCDAQMESVNGLEPEEAVKTVKVCEETLAAHTARLAELRNLVSGIAAAVGLDANALLGGEVEALGRRLQDVRESLTVLADVAESRAKLQNEAHQELDGAKDYLNSVHRSVTEIELAPESENERKLQILRDHLLGLSKTENDIQKIKDKSLESSQKTKTETSVLEILQLWQQVFRETFQQYHRLSTRLIRNEDGAAALKLWQEYLLHVQQFLSGIIPGDYHGLAEHQRLCEVHQNLLTTQQNVLQPIGDTENKLASGLVEMSVLEKFNSLTNLHNETLSKIMDRHTEVRNRLNAWERYRHDQNRLLAWLKDMEKERERLQLRYIHIRRVPKVLGRIQNLLNKIPQGEEQAEQLLKQQNRLLQFSDDALGASIRMEHVAITQRISNLQAGLETWQQFLERITGLVKSYDDKVTKVQSLFDNIQDVITNNAQDVPSSHSGVINRLENLRQTRNRLNELTKDLEQLGVMQEQLKECVSPMDMKTISQRMWLLWHQQGDLDHQLAVLCHQLEEKLGLRTAFEARHTRFINWANDLEKRLEQEHEKGVVTVKDPEEVLRKLETELQAEMSLKKREYHWLTTTGTDLVNACGEDYSDVVAKQNIQIRTNEVYERWERLESLGRSKVNKIQDMTQTMSQLELRIAEIKSWLHQMEIQLAKPLVFETCSKEVIDKLLQEHDKLKKSIEKESGNIGDVINLCELLLSDTEVWKLYFTTEFITSAMQNIEKRWKSVCGFSAERKRKITFIWKLLQEILRISADQEEWLTHQENKLKQIDKPIDKLTKDQIQERIYKLENLIKEIESHGPTFEVLEQTYSKLAKTSGLDPQNIKKLTNSVRKIIIRWHDLLPRCHNILQNLQRELALYKEFTAAHGNAIMGLTRVDAQLTELQHLATPILESSPEERMKQLENIEQTLTSQNVTLENADKLGLLIMQKSQKQEIVKIQEMIDEYQLLWKDIQERIITLKSELQVQILQKKREVDESVQVETLRFEQDTAVQVNTLPPQLQRMTSISAKDAYMVELASAIGECSSNLNSLKTIVQGEIPQQGSPELHVIGKKIAKLTAASQSSIELMNHLHDLLINECDASDEEARTEEVESLTSQFEELLTRAKQKEVKIRELSEAGRLLCPLCTKRNWAQLDNDLWRLEQWLQAAEGIQSSQRSPPSNIEQLEDIIQDHREFLLDLDSHKSIIRSLNIVGTHLADHTEDTEKADKLRQRLETDNKRWDNVCLSAAAWQTVLQRALMDNHQFHAIVEELCVWLERTENQIRVSEPVDLTADTETINAKFERFCALRSELERCEPRVLSLQENANQLLRHDEAPEGSSTICMRLTELRLKLHSLIRLTGIYILKLGAVLGRDPNEIGLAFASPPSSAGPTLHSLSYDLLDQATAAPGPSAAQDDSTYTGTTDDLEINTTVLRRGYRFLGRVVRASLPIQALMLLLLGVASLVPSTEEDYACSLVTNLANSFTPQLHYPQGPPPV</sequence>
<dbReference type="Gene3D" id="1.20.58.60">
    <property type="match status" value="7"/>
</dbReference>
<dbReference type="PANTHER" id="PTHR47535:SF1">
    <property type="entry name" value="NESPRIN-1"/>
    <property type="match status" value="1"/>
</dbReference>
<comment type="similarity">
    <text evidence="2">Belongs to the nesprin family.</text>
</comment>
<feature type="region of interest" description="Disordered" evidence="10">
    <location>
        <begin position="3493"/>
        <end position="3603"/>
    </location>
</feature>
<keyword evidence="4" id="KW-0677">Repeat</keyword>
<evidence type="ECO:0000313" key="12">
    <source>
        <dbReference type="EMBL" id="KAF2883853.1"/>
    </source>
</evidence>
<feature type="compositionally biased region" description="Basic residues" evidence="10">
    <location>
        <begin position="410"/>
        <end position="419"/>
    </location>
</feature>
<feature type="topological domain" description="Perinuclear space" evidence="8">
    <location>
        <begin position="6209"/>
        <end position="6238"/>
    </location>
</feature>
<feature type="compositionally biased region" description="Basic and acidic residues" evidence="10">
    <location>
        <begin position="1201"/>
        <end position="1212"/>
    </location>
</feature>
<dbReference type="FunFam" id="1.20.58.60:FF:000171">
    <property type="entry name" value="Uncharacterized protein, isoform B"/>
    <property type="match status" value="1"/>
</dbReference>
<feature type="compositionally biased region" description="Basic residues" evidence="10">
    <location>
        <begin position="317"/>
        <end position="328"/>
    </location>
</feature>
<dbReference type="Proteomes" id="UP000801492">
    <property type="component" value="Unassembled WGS sequence"/>
</dbReference>
<feature type="compositionally biased region" description="Polar residues" evidence="10">
    <location>
        <begin position="3121"/>
        <end position="3133"/>
    </location>
</feature>
<feature type="domain" description="KASH" evidence="11">
    <location>
        <begin position="6179"/>
        <end position="6238"/>
    </location>
</feature>
<feature type="compositionally biased region" description="Acidic residues" evidence="10">
    <location>
        <begin position="2977"/>
        <end position="2993"/>
    </location>
</feature>
<feature type="compositionally biased region" description="Basic residues" evidence="10">
    <location>
        <begin position="144"/>
        <end position="153"/>
    </location>
</feature>
<feature type="region of interest" description="Disordered" evidence="10">
    <location>
        <begin position="2204"/>
        <end position="2288"/>
    </location>
</feature>
<evidence type="ECO:0000256" key="8">
    <source>
        <dbReference type="PROSITE-ProRule" id="PRU00385"/>
    </source>
</evidence>
<feature type="compositionally biased region" description="Basic and acidic residues" evidence="10">
    <location>
        <begin position="650"/>
        <end position="673"/>
    </location>
</feature>
<feature type="compositionally biased region" description="Basic residues" evidence="10">
    <location>
        <begin position="3561"/>
        <end position="3573"/>
    </location>
</feature>
<dbReference type="GO" id="GO:0034993">
    <property type="term" value="C:meiotic nuclear membrane microtubule tethering complex"/>
    <property type="evidence" value="ECO:0007669"/>
    <property type="project" value="TreeGrafter"/>
</dbReference>
<feature type="region of interest" description="Disordered" evidence="10">
    <location>
        <begin position="201"/>
        <end position="340"/>
    </location>
</feature>
<evidence type="ECO:0000256" key="5">
    <source>
        <dbReference type="ARBA" id="ARBA00022989"/>
    </source>
</evidence>
<dbReference type="OrthoDB" id="6618337at2759"/>
<dbReference type="Pfam" id="PF10541">
    <property type="entry name" value="KASH"/>
    <property type="match status" value="1"/>
</dbReference>
<dbReference type="InterPro" id="IPR002017">
    <property type="entry name" value="Spectrin_repeat"/>
</dbReference>
<feature type="compositionally biased region" description="Basic and acidic residues" evidence="10">
    <location>
        <begin position="3528"/>
        <end position="3540"/>
    </location>
</feature>
<reference evidence="12" key="1">
    <citation type="submission" date="2019-08" db="EMBL/GenBank/DDBJ databases">
        <title>The genome of the North American firefly Photinus pyralis.</title>
        <authorList>
            <consortium name="Photinus pyralis genome working group"/>
            <person name="Fallon T.R."/>
            <person name="Sander Lower S.E."/>
            <person name="Weng J.-K."/>
        </authorList>
    </citation>
    <scope>NUCLEOTIDE SEQUENCE</scope>
    <source>
        <strain evidence="12">TRF0915ILg1</strain>
        <tissue evidence="12">Whole body</tissue>
    </source>
</reference>
<dbReference type="SUPFAM" id="SSF46966">
    <property type="entry name" value="Spectrin repeat"/>
    <property type="match status" value="10"/>
</dbReference>
<evidence type="ECO:0000256" key="4">
    <source>
        <dbReference type="ARBA" id="ARBA00022737"/>
    </source>
</evidence>
<feature type="compositionally biased region" description="Basic and acidic residues" evidence="10">
    <location>
        <begin position="2145"/>
        <end position="2162"/>
    </location>
</feature>
<dbReference type="PANTHER" id="PTHR47535">
    <property type="entry name" value="MUSCLE-SPECIFIC PROTEIN 300 KDA, ISOFORM G"/>
    <property type="match status" value="1"/>
</dbReference>
<feature type="compositionally biased region" description="Basic and acidic residues" evidence="10">
    <location>
        <begin position="3550"/>
        <end position="3560"/>
    </location>
</feature>
<dbReference type="EMBL" id="VTPC01090285">
    <property type="protein sequence ID" value="KAF2883853.1"/>
    <property type="molecule type" value="Genomic_DNA"/>
</dbReference>
<feature type="region of interest" description="Disordered" evidence="10">
    <location>
        <begin position="809"/>
        <end position="923"/>
    </location>
</feature>
<feature type="compositionally biased region" description="Basic and acidic residues" evidence="10">
    <location>
        <begin position="2702"/>
        <end position="2715"/>
    </location>
</feature>
<feature type="compositionally biased region" description="Low complexity" evidence="10">
    <location>
        <begin position="3680"/>
        <end position="3696"/>
    </location>
</feature>
<feature type="region of interest" description="Disordered" evidence="10">
    <location>
        <begin position="2702"/>
        <end position="2735"/>
    </location>
</feature>
<feature type="coiled-coil region" evidence="9">
    <location>
        <begin position="5075"/>
        <end position="5122"/>
    </location>
</feature>
<feature type="coiled-coil region" evidence="9">
    <location>
        <begin position="5854"/>
        <end position="5881"/>
    </location>
</feature>
<feature type="compositionally biased region" description="Basic and acidic residues" evidence="10">
    <location>
        <begin position="703"/>
        <end position="729"/>
    </location>
</feature>
<feature type="compositionally biased region" description="Basic and acidic residues" evidence="10">
    <location>
        <begin position="2248"/>
        <end position="2257"/>
    </location>
</feature>
<dbReference type="CDD" id="cd00176">
    <property type="entry name" value="SPEC"/>
    <property type="match status" value="3"/>
</dbReference>
<protein>
    <recommendedName>
        <fullName evidence="11">KASH domain-containing protein</fullName>
    </recommendedName>
</protein>
<evidence type="ECO:0000256" key="7">
    <source>
        <dbReference type="ARBA" id="ARBA00023242"/>
    </source>
</evidence>
<feature type="compositionally biased region" description="Basic and acidic residues" evidence="10">
    <location>
        <begin position="823"/>
        <end position="837"/>
    </location>
</feature>
<feature type="region of interest" description="Disordered" evidence="10">
    <location>
        <begin position="3646"/>
        <end position="3721"/>
    </location>
</feature>
<feature type="compositionally biased region" description="Basic and acidic residues" evidence="10">
    <location>
        <begin position="3082"/>
        <end position="3117"/>
    </location>
</feature>
<feature type="compositionally biased region" description="Basic and acidic residues" evidence="10">
    <location>
        <begin position="95"/>
        <end position="110"/>
    </location>
</feature>
<dbReference type="Pfam" id="PF00435">
    <property type="entry name" value="Spectrin"/>
    <property type="match status" value="2"/>
</dbReference>
<feature type="compositionally biased region" description="Basic and acidic residues" evidence="10">
    <location>
        <begin position="154"/>
        <end position="167"/>
    </location>
</feature>
<feature type="coiled-coil region" evidence="9">
    <location>
        <begin position="3951"/>
        <end position="4004"/>
    </location>
</feature>
<keyword evidence="13" id="KW-1185">Reference proteome</keyword>
<feature type="compositionally biased region" description="Basic residues" evidence="10">
    <location>
        <begin position="640"/>
        <end position="649"/>
    </location>
</feature>
<feature type="compositionally biased region" description="Low complexity" evidence="10">
    <location>
        <begin position="1305"/>
        <end position="1322"/>
    </location>
</feature>
<dbReference type="InterPro" id="IPR052403">
    <property type="entry name" value="LINC-complex_assoc"/>
</dbReference>
<comment type="subcellular location">
    <subcellularLocation>
        <location evidence="1">Nucleus membrane</location>
    </subcellularLocation>
</comment>
<feature type="compositionally biased region" description="Polar residues" evidence="10">
    <location>
        <begin position="1229"/>
        <end position="1242"/>
    </location>
</feature>
<evidence type="ECO:0000256" key="1">
    <source>
        <dbReference type="ARBA" id="ARBA00004126"/>
    </source>
</evidence>
<feature type="compositionally biased region" description="Basic and acidic residues" evidence="10">
    <location>
        <begin position="420"/>
        <end position="441"/>
    </location>
</feature>
<evidence type="ECO:0000256" key="6">
    <source>
        <dbReference type="ARBA" id="ARBA00023136"/>
    </source>
</evidence>
<feature type="compositionally biased region" description="Basic residues" evidence="10">
    <location>
        <begin position="1063"/>
        <end position="1074"/>
    </location>
</feature>
<feature type="compositionally biased region" description="Basic and acidic residues" evidence="10">
    <location>
        <begin position="2122"/>
        <end position="2131"/>
    </location>
</feature>
<dbReference type="InterPro" id="IPR018159">
    <property type="entry name" value="Spectrin/alpha-actinin"/>
</dbReference>
<feature type="compositionally biased region" description="Basic and acidic residues" evidence="10">
    <location>
        <begin position="1086"/>
        <end position="1095"/>
    </location>
</feature>
<evidence type="ECO:0000259" key="11">
    <source>
        <dbReference type="PROSITE" id="PS51049"/>
    </source>
</evidence>